<evidence type="ECO:0000256" key="2">
    <source>
        <dbReference type="ARBA" id="ARBA00022737"/>
    </source>
</evidence>
<dbReference type="Gene3D" id="1.25.40.10">
    <property type="entry name" value="Tetratricopeptide repeat domain"/>
    <property type="match status" value="1"/>
</dbReference>
<dbReference type="InterPro" id="IPR011990">
    <property type="entry name" value="TPR-like_helical_dom_sf"/>
</dbReference>
<proteinExistence type="predicted"/>
<dbReference type="NCBIfam" id="TIGR03142">
    <property type="entry name" value="cytochro_ccmI"/>
    <property type="match status" value="1"/>
</dbReference>
<keyword evidence="4" id="KW-0802">TPR repeat</keyword>
<dbReference type="RefSeq" id="WP_253479836.1">
    <property type="nucleotide sequence ID" value="NZ_JALJXV010000007.1"/>
</dbReference>
<keyword evidence="2" id="KW-0677">Repeat</keyword>
<comment type="caution">
    <text evidence="8">The sequence shown here is derived from an EMBL/GenBank/DDBJ whole genome shotgun (WGS) entry which is preliminary data.</text>
</comment>
<feature type="domain" description="Cytochrome c-type biogenesis protein H TPR" evidence="7">
    <location>
        <begin position="117"/>
        <end position="268"/>
    </location>
</feature>
<dbReference type="PANTHER" id="PTHR47870:SF1">
    <property type="entry name" value="CYTOCHROME C-TYPE BIOGENESIS PROTEIN CCMH"/>
    <property type="match status" value="1"/>
</dbReference>
<dbReference type="SMART" id="SM00028">
    <property type="entry name" value="TPR"/>
    <property type="match status" value="2"/>
</dbReference>
<evidence type="ECO:0000256" key="1">
    <source>
        <dbReference type="ARBA" id="ARBA00004196"/>
    </source>
</evidence>
<dbReference type="InterPro" id="IPR017560">
    <property type="entry name" value="Cyt_c_biogenesis_CcmI"/>
</dbReference>
<evidence type="ECO:0000313" key="8">
    <source>
        <dbReference type="EMBL" id="MCP1675854.1"/>
    </source>
</evidence>
<evidence type="ECO:0000259" key="7">
    <source>
        <dbReference type="Pfam" id="PF23914"/>
    </source>
</evidence>
<dbReference type="GO" id="GO:0030313">
    <property type="term" value="C:cell envelope"/>
    <property type="evidence" value="ECO:0007669"/>
    <property type="project" value="UniProtKB-SubCell"/>
</dbReference>
<dbReference type="InterPro" id="IPR056412">
    <property type="entry name" value="Ig_CycH"/>
</dbReference>
<evidence type="ECO:0000313" key="9">
    <source>
        <dbReference type="Proteomes" id="UP001205843"/>
    </source>
</evidence>
<feature type="region of interest" description="Disordered" evidence="5">
    <location>
        <begin position="118"/>
        <end position="141"/>
    </location>
</feature>
<evidence type="ECO:0000256" key="3">
    <source>
        <dbReference type="ARBA" id="ARBA00022748"/>
    </source>
</evidence>
<dbReference type="EMBL" id="JALJXV010000007">
    <property type="protein sequence ID" value="MCP1675854.1"/>
    <property type="molecule type" value="Genomic_DNA"/>
</dbReference>
<keyword evidence="9" id="KW-1185">Reference proteome</keyword>
<dbReference type="SUPFAM" id="SSF48452">
    <property type="entry name" value="TPR-like"/>
    <property type="match status" value="1"/>
</dbReference>
<organism evidence="8 9">
    <name type="scientific">Natronocella acetinitrilica</name>
    <dbReference type="NCBI Taxonomy" id="414046"/>
    <lineage>
        <taxon>Bacteria</taxon>
        <taxon>Pseudomonadati</taxon>
        <taxon>Pseudomonadota</taxon>
        <taxon>Gammaproteobacteria</taxon>
        <taxon>Chromatiales</taxon>
        <taxon>Ectothiorhodospiraceae</taxon>
        <taxon>Natronocella</taxon>
    </lineage>
</organism>
<keyword evidence="3" id="KW-0201">Cytochrome c-type biogenesis</keyword>
<dbReference type="Proteomes" id="UP001205843">
    <property type="component" value="Unassembled WGS sequence"/>
</dbReference>
<dbReference type="InterPro" id="IPR019734">
    <property type="entry name" value="TPR_rpt"/>
</dbReference>
<name>A0AAE3G6C7_9GAMM</name>
<accession>A0AAE3G6C7</accession>
<evidence type="ECO:0000256" key="4">
    <source>
        <dbReference type="ARBA" id="ARBA00022803"/>
    </source>
</evidence>
<reference evidence="8" key="1">
    <citation type="submission" date="2022-03" db="EMBL/GenBank/DDBJ databases">
        <title>Genomic Encyclopedia of Type Strains, Phase III (KMG-III): the genomes of soil and plant-associated and newly described type strains.</title>
        <authorList>
            <person name="Whitman W."/>
        </authorList>
    </citation>
    <scope>NUCLEOTIDE SEQUENCE</scope>
    <source>
        <strain evidence="8">ANL 6-2</strain>
    </source>
</reference>
<dbReference type="Pfam" id="PF23914">
    <property type="entry name" value="TPR_CcmH_CycH"/>
    <property type="match status" value="1"/>
</dbReference>
<evidence type="ECO:0000259" key="6">
    <source>
        <dbReference type="Pfam" id="PF23892"/>
    </source>
</evidence>
<comment type="subcellular location">
    <subcellularLocation>
        <location evidence="1">Cell envelope</location>
    </subcellularLocation>
</comment>
<dbReference type="InterPro" id="IPR056413">
    <property type="entry name" value="TPR_CcmH_CycH"/>
</dbReference>
<dbReference type="GO" id="GO:0017004">
    <property type="term" value="P:cytochrome complex assembly"/>
    <property type="evidence" value="ECO:0007669"/>
    <property type="project" value="UniProtKB-KW"/>
</dbReference>
<feature type="domain" description="Cytochrome c-type biogenesis protein H Ig-like" evidence="6">
    <location>
        <begin position="304"/>
        <end position="411"/>
    </location>
</feature>
<gene>
    <name evidence="8" type="ORF">J2T57_003009</name>
</gene>
<sequence length="415" mass="44711">MTIEFMIVAGLLVALSTLLLLWPMIRQSAASNRDRRDLNISLHRDRLKELEREYQTGVIDHSQYASAKEELEDSLLSDVDAEDRAETRDDGRGRGRLVLIAAALVVPGIALTLQSQMQQTPPSAQQMAGTSSAIQSDDPTSAEINRLVTDLSQRLEENPDNPDGWIMLAQTYQYLGMPTRAIDAYENAYRYREDDADLIMEYADALIAQANGEVTRRAAALADAALELEPGHLGALWFAGVGHYQAEEFERAAARWRQLLEHLPDNSEAAAQVARAIDSAASFAGVDVHDPAEHAAATDNLTVIDVDLRLDEALASELTGEEMVLIYARATEGPGMPLAVVRKSVSELPMGVRLDASSSMLAGLSIDSVANVEVVARVSRSGDASPRSGDLEGASGPLATGGALAISLAIDRQIP</sequence>
<dbReference type="AlphaFoldDB" id="A0AAE3G6C7"/>
<protein>
    <submittedName>
        <fullName evidence="8">Cytochrome c-type biogenesis protein CcmH</fullName>
    </submittedName>
</protein>
<dbReference type="Pfam" id="PF23892">
    <property type="entry name" value="Ig_CycH"/>
    <property type="match status" value="1"/>
</dbReference>
<dbReference type="InterPro" id="IPR051263">
    <property type="entry name" value="C-type_cytochrome_biogenesis"/>
</dbReference>
<evidence type="ECO:0000256" key="5">
    <source>
        <dbReference type="SAM" id="MobiDB-lite"/>
    </source>
</evidence>
<dbReference type="PANTHER" id="PTHR47870">
    <property type="entry name" value="CYTOCHROME C-TYPE BIOGENESIS PROTEIN CCMH"/>
    <property type="match status" value="1"/>
</dbReference>